<evidence type="ECO:0008006" key="3">
    <source>
        <dbReference type="Google" id="ProtNLM"/>
    </source>
</evidence>
<gene>
    <name evidence="1" type="ORF">GCM10008932_22130</name>
</gene>
<evidence type="ECO:0000313" key="1">
    <source>
        <dbReference type="EMBL" id="GAA0370140.1"/>
    </source>
</evidence>
<dbReference type="EMBL" id="BAAACW010000145">
    <property type="protein sequence ID" value="GAA0370140.1"/>
    <property type="molecule type" value="Genomic_DNA"/>
</dbReference>
<dbReference type="NCBIfam" id="NF047400">
    <property type="entry name" value="MazE_PemI_antitoxin"/>
    <property type="match status" value="1"/>
</dbReference>
<keyword evidence="2" id="KW-1185">Reference proteome</keyword>
<dbReference type="RefSeq" id="WP_343756638.1">
    <property type="nucleotide sequence ID" value="NZ_BAAACW010000145.1"/>
</dbReference>
<proteinExistence type="predicted"/>
<sequence length="81" mass="9446">MWGEENGHKKENKKLGNSLTISIPSEFNVEEGKEYYMTKDQNGIITLMPKIEDYFSNAKAGFYESMEWDDIYKPEGSERDI</sequence>
<evidence type="ECO:0000313" key="2">
    <source>
        <dbReference type="Proteomes" id="UP001501166"/>
    </source>
</evidence>
<comment type="caution">
    <text evidence="1">The sequence shown here is derived from an EMBL/GenBank/DDBJ whole genome shotgun (WGS) entry which is preliminary data.</text>
</comment>
<reference evidence="1 2" key="1">
    <citation type="journal article" date="2019" name="Int. J. Syst. Evol. Microbiol.">
        <title>The Global Catalogue of Microorganisms (GCM) 10K type strain sequencing project: providing services to taxonomists for standard genome sequencing and annotation.</title>
        <authorList>
            <consortium name="The Broad Institute Genomics Platform"/>
            <consortium name="The Broad Institute Genome Sequencing Center for Infectious Disease"/>
            <person name="Wu L."/>
            <person name="Ma J."/>
        </authorList>
    </citation>
    <scope>NUCLEOTIDE SEQUENCE [LARGE SCALE GENOMIC DNA]</scope>
    <source>
        <strain evidence="1 2">JCM 12662</strain>
    </source>
</reference>
<protein>
    <recommendedName>
        <fullName evidence="3">AbrB family transcriptional regulator</fullName>
    </recommendedName>
</protein>
<accession>A0ABN0XQN6</accession>
<name>A0ABN0XQN6_9LACT</name>
<organism evidence="1 2">
    <name type="scientific">Alkalibacterium iburiense</name>
    <dbReference type="NCBI Taxonomy" id="290589"/>
    <lineage>
        <taxon>Bacteria</taxon>
        <taxon>Bacillati</taxon>
        <taxon>Bacillota</taxon>
        <taxon>Bacilli</taxon>
        <taxon>Lactobacillales</taxon>
        <taxon>Carnobacteriaceae</taxon>
        <taxon>Alkalibacterium</taxon>
    </lineage>
</organism>
<dbReference type="Proteomes" id="UP001501166">
    <property type="component" value="Unassembled WGS sequence"/>
</dbReference>